<evidence type="ECO:0000256" key="1">
    <source>
        <dbReference type="ARBA" id="ARBA00009437"/>
    </source>
</evidence>
<dbReference type="EMBL" id="BAAAFZ010000008">
    <property type="protein sequence ID" value="GAA0571893.1"/>
    <property type="molecule type" value="Genomic_DNA"/>
</dbReference>
<organism evidence="7 8">
    <name type="scientific">Craurococcus roseus</name>
    <dbReference type="NCBI Taxonomy" id="77585"/>
    <lineage>
        <taxon>Bacteria</taxon>
        <taxon>Pseudomonadati</taxon>
        <taxon>Pseudomonadota</taxon>
        <taxon>Alphaproteobacteria</taxon>
        <taxon>Acetobacterales</taxon>
        <taxon>Acetobacteraceae</taxon>
        <taxon>Craurococcus</taxon>
    </lineage>
</organism>
<name>A0ABN1EQG7_9PROT</name>
<comment type="similarity">
    <text evidence="1">Belongs to the LysR transcriptional regulatory family.</text>
</comment>
<evidence type="ECO:0000256" key="3">
    <source>
        <dbReference type="ARBA" id="ARBA00023125"/>
    </source>
</evidence>
<evidence type="ECO:0000256" key="4">
    <source>
        <dbReference type="ARBA" id="ARBA00023159"/>
    </source>
</evidence>
<evidence type="ECO:0000256" key="5">
    <source>
        <dbReference type="ARBA" id="ARBA00023163"/>
    </source>
</evidence>
<dbReference type="SUPFAM" id="SSF46785">
    <property type="entry name" value="Winged helix' DNA-binding domain"/>
    <property type="match status" value="1"/>
</dbReference>
<keyword evidence="4" id="KW-0010">Activator</keyword>
<gene>
    <name evidence="7" type="ORF">GCM10009416_08150</name>
</gene>
<accession>A0ABN1EQG7</accession>
<evidence type="ECO:0000313" key="8">
    <source>
        <dbReference type="Proteomes" id="UP001501588"/>
    </source>
</evidence>
<keyword evidence="3" id="KW-0238">DNA-binding</keyword>
<dbReference type="PANTHER" id="PTHR30346:SF26">
    <property type="entry name" value="HYDROGEN PEROXIDE-INDUCIBLE GENES ACTIVATOR"/>
    <property type="match status" value="1"/>
</dbReference>
<dbReference type="InterPro" id="IPR036388">
    <property type="entry name" value="WH-like_DNA-bd_sf"/>
</dbReference>
<keyword evidence="8" id="KW-1185">Reference proteome</keyword>
<dbReference type="PANTHER" id="PTHR30346">
    <property type="entry name" value="TRANSCRIPTIONAL DUAL REGULATOR HCAR-RELATED"/>
    <property type="match status" value="1"/>
</dbReference>
<reference evidence="7 8" key="1">
    <citation type="journal article" date="2019" name="Int. J. Syst. Evol. Microbiol.">
        <title>The Global Catalogue of Microorganisms (GCM) 10K type strain sequencing project: providing services to taxonomists for standard genome sequencing and annotation.</title>
        <authorList>
            <consortium name="The Broad Institute Genomics Platform"/>
            <consortium name="The Broad Institute Genome Sequencing Center for Infectious Disease"/>
            <person name="Wu L."/>
            <person name="Ma J."/>
        </authorList>
    </citation>
    <scope>NUCLEOTIDE SEQUENCE [LARGE SCALE GENOMIC DNA]</scope>
    <source>
        <strain evidence="7 8">JCM 9933</strain>
    </source>
</reference>
<dbReference type="Gene3D" id="3.40.190.10">
    <property type="entry name" value="Periplasmic binding protein-like II"/>
    <property type="match status" value="2"/>
</dbReference>
<dbReference type="InterPro" id="IPR000847">
    <property type="entry name" value="LysR_HTH_N"/>
</dbReference>
<protein>
    <submittedName>
        <fullName evidence="7">LysR substrate-binding domain-containing protein</fullName>
    </submittedName>
</protein>
<proteinExistence type="inferred from homology"/>
<dbReference type="Gene3D" id="1.10.10.10">
    <property type="entry name" value="Winged helix-like DNA-binding domain superfamily/Winged helix DNA-binding domain"/>
    <property type="match status" value="1"/>
</dbReference>
<dbReference type="PROSITE" id="PS50931">
    <property type="entry name" value="HTH_LYSR"/>
    <property type="match status" value="1"/>
</dbReference>
<dbReference type="InterPro" id="IPR005119">
    <property type="entry name" value="LysR_subst-bd"/>
</dbReference>
<dbReference type="InterPro" id="IPR036390">
    <property type="entry name" value="WH_DNA-bd_sf"/>
</dbReference>
<feature type="domain" description="HTH lysR-type" evidence="6">
    <location>
        <begin position="1"/>
        <end position="32"/>
    </location>
</feature>
<keyword evidence="2" id="KW-0805">Transcription regulation</keyword>
<sequence>MSQPALSAQVRKLESWLGVTVFERSPGRVLLTGQGAALLARVRGVLAEAQGLVELARAAGAPLAGAFRIGAIPTIGPYFLPHALRPMREAFPDTRPVVSEARTVDLVDRLKNGELDAALLCLPQEDPALALHPLFFEPFLMMHAAGAQPGWPEDGGDGLLVLDEGHCLRDQTLAICGLQAPPGRRHAAGLELLRQMVAAGEGYALMPALAAAALGDAPSLAYGELASEVGREVALAVRRTDPRAAHLAAVVGLFRRIAPAPLRVAC</sequence>
<dbReference type="Pfam" id="PF00126">
    <property type="entry name" value="HTH_1"/>
    <property type="match status" value="1"/>
</dbReference>
<dbReference type="SUPFAM" id="SSF53850">
    <property type="entry name" value="Periplasmic binding protein-like II"/>
    <property type="match status" value="1"/>
</dbReference>
<comment type="caution">
    <text evidence="7">The sequence shown here is derived from an EMBL/GenBank/DDBJ whole genome shotgun (WGS) entry which is preliminary data.</text>
</comment>
<keyword evidence="5" id="KW-0804">Transcription</keyword>
<evidence type="ECO:0000259" key="6">
    <source>
        <dbReference type="PROSITE" id="PS50931"/>
    </source>
</evidence>
<dbReference type="Pfam" id="PF03466">
    <property type="entry name" value="LysR_substrate"/>
    <property type="match status" value="1"/>
</dbReference>
<dbReference type="Proteomes" id="UP001501588">
    <property type="component" value="Unassembled WGS sequence"/>
</dbReference>
<evidence type="ECO:0000256" key="2">
    <source>
        <dbReference type="ARBA" id="ARBA00023015"/>
    </source>
</evidence>
<evidence type="ECO:0000313" key="7">
    <source>
        <dbReference type="EMBL" id="GAA0571893.1"/>
    </source>
</evidence>